<protein>
    <recommendedName>
        <fullName evidence="3">Alginate lyase domain-containing protein</fullName>
    </recommendedName>
</protein>
<dbReference type="RefSeq" id="WP_136371243.1">
    <property type="nucleotide sequence ID" value="NZ_SSOB01000023.1"/>
</dbReference>
<dbReference type="PANTHER" id="PTHR40616:SF1">
    <property type="entry name" value="LINALOOL DEHYDRATASE_ISOMERASE DOMAIN-CONTAINING PROTEIN"/>
    <property type="match status" value="1"/>
</dbReference>
<evidence type="ECO:0000313" key="1">
    <source>
        <dbReference type="EMBL" id="THF76705.1"/>
    </source>
</evidence>
<keyword evidence="2" id="KW-1185">Reference proteome</keyword>
<evidence type="ECO:0000313" key="2">
    <source>
        <dbReference type="Proteomes" id="UP000310636"/>
    </source>
</evidence>
<dbReference type="Proteomes" id="UP000310636">
    <property type="component" value="Unassembled WGS sequence"/>
</dbReference>
<accession>A0A4V3WEK8</accession>
<gene>
    <name evidence="1" type="ORF">E6C55_18210</name>
</gene>
<organism evidence="1 2">
    <name type="scientific">Cohnella fermenti</name>
    <dbReference type="NCBI Taxonomy" id="2565925"/>
    <lineage>
        <taxon>Bacteria</taxon>
        <taxon>Bacillati</taxon>
        <taxon>Bacillota</taxon>
        <taxon>Bacilli</taxon>
        <taxon>Bacillales</taxon>
        <taxon>Paenibacillaceae</taxon>
        <taxon>Cohnella</taxon>
    </lineage>
</organism>
<comment type="caution">
    <text evidence="1">The sequence shown here is derived from an EMBL/GenBank/DDBJ whole genome shotgun (WGS) entry which is preliminary data.</text>
</comment>
<dbReference type="PANTHER" id="PTHR40616">
    <property type="entry name" value="LINALOOL DEHYDRATASE_ISOMERASE DOMAIN-CONTAINING PROTEIN"/>
    <property type="match status" value="1"/>
</dbReference>
<dbReference type="AlphaFoldDB" id="A0A4V3WEK8"/>
<sequence length="695" mass="77478">MTQKHGHEQRFGNSAEGVRERTERFMAAAVVAARAWYDLDGEWIADTKPAETRERLWLAGALYSAGENTWADAVVAQGETARYGNIRFNIFDTNFAVALLLAHRGKMSVAVRERLECLVRDGFSFKPGNRQPDYQFHGYNDNMPAEATVGLILGGEMLDCRDAVEHGLWNLRQLRAMLVRNGTISEFNSPTYAGATLHAMSEIAEHARDVEARRLALGIEERLWIDIAARFHPELGVMAGPYSRAYTVDTIAHSSCMSSLLWFCLGDRVNPSPMDLYAKPEELILHHMGDIPFNVAQFCFLASGVYHIPDVAMQMFDRKMYPFRAVATNELGDSGADFPARACRIETMLYPEYALGTSSTPMGNGSQSCSYFVTYKRTEQVTSFRDIGTVFAKMSVNGEVPGNVSRAAEIAAAGEEYRDRERRTPKVYANAGEEDCLASHANTFTLQAESTALVLTHPHLSLGGSDDGAEPAKPLTGLDELIILPTHGGDVEELIVGGIPRERWSGEVERGQWIVCRTGRLLAAFRPLAYTRTIGPVRIMLESNGNYRFIRIEFYRGEPRLFTRSELSHCFGGFAAEHSGLSEYPSLAAFAKECVSARFTDYFWTTRRVQYRRPAGIVRPALDLEASWSPGAATQRYATINGNRVDCPIAEIDGLQAENLPFVSEPYAAIPPYFPWKDFKVEWGDWPYAIGDRDA</sequence>
<dbReference type="OrthoDB" id="2524089at2"/>
<evidence type="ECO:0008006" key="3">
    <source>
        <dbReference type="Google" id="ProtNLM"/>
    </source>
</evidence>
<reference evidence="1 2" key="1">
    <citation type="submission" date="2019-04" db="EMBL/GenBank/DDBJ databases">
        <title>Cohnella sp. nov. isolated from preserved vegetables.</title>
        <authorList>
            <person name="Lin S.-Y."/>
            <person name="Hung M.-H."/>
            <person name="Young C.-C."/>
        </authorList>
    </citation>
    <scope>NUCLEOTIDE SEQUENCE [LARGE SCALE GENOMIC DNA]</scope>
    <source>
        <strain evidence="1 2">CC-MHH1044</strain>
    </source>
</reference>
<name>A0A4V3WEK8_9BACL</name>
<proteinExistence type="predicted"/>
<dbReference type="EMBL" id="SSOB01000023">
    <property type="protein sequence ID" value="THF76705.1"/>
    <property type="molecule type" value="Genomic_DNA"/>
</dbReference>